<organism evidence="2 3">
    <name type="scientific">Tenacibaculum platacis</name>
    <dbReference type="NCBI Taxonomy" id="3137852"/>
    <lineage>
        <taxon>Bacteria</taxon>
        <taxon>Pseudomonadati</taxon>
        <taxon>Bacteroidota</taxon>
        <taxon>Flavobacteriia</taxon>
        <taxon>Flavobacteriales</taxon>
        <taxon>Flavobacteriaceae</taxon>
        <taxon>Tenacibaculum</taxon>
    </lineage>
</organism>
<dbReference type="Gene3D" id="2.40.50.140">
    <property type="entry name" value="Nucleic acid-binding proteins"/>
    <property type="match status" value="1"/>
</dbReference>
<keyword evidence="1" id="KW-0472">Membrane</keyword>
<keyword evidence="1" id="KW-1133">Transmembrane helix</keyword>
<evidence type="ECO:0000313" key="2">
    <source>
        <dbReference type="EMBL" id="CAL2082034.1"/>
    </source>
</evidence>
<feature type="transmembrane region" description="Helical" evidence="1">
    <location>
        <begin position="86"/>
        <end position="110"/>
    </location>
</feature>
<keyword evidence="3" id="KW-1185">Reference proteome</keyword>
<dbReference type="InterPro" id="IPR012340">
    <property type="entry name" value="NA-bd_OB-fold"/>
</dbReference>
<dbReference type="EMBL" id="CAXIXY010000003">
    <property type="protein sequence ID" value="CAL2082034.1"/>
    <property type="molecule type" value="Genomic_DNA"/>
</dbReference>
<sequence length="187" mass="20577">MEWFLELSSIQQVYWIVTGISTLFFLFILFSTFLGFDTDDIGDVDAEIDADTGAGFQFFTFKNMVGFFTIFGWSGISSLNSGNSTFLTIIISTICGLIMMTVMAALFYYINKLNDSGTLKMENAVGAVGEVYLTIGANRSSIGKVHVRVQNSLRELEALTDHEENLTQGTVVTVTEVTSNGILIVKL</sequence>
<feature type="transmembrane region" description="Helical" evidence="1">
    <location>
        <begin position="12"/>
        <end position="34"/>
    </location>
</feature>
<gene>
    <name evidence="2" type="ORF">T190607A01A_11294</name>
</gene>
<feature type="transmembrane region" description="Helical" evidence="1">
    <location>
        <begin position="54"/>
        <end position="74"/>
    </location>
</feature>
<name>A0ABM9NWN9_9FLAO</name>
<evidence type="ECO:0008006" key="4">
    <source>
        <dbReference type="Google" id="ProtNLM"/>
    </source>
</evidence>
<reference evidence="2 3" key="1">
    <citation type="submission" date="2024-05" db="EMBL/GenBank/DDBJ databases">
        <authorList>
            <person name="Duchaud E."/>
        </authorList>
    </citation>
    <scope>NUCLEOTIDE SEQUENCE [LARGE SCALE GENOMIC DNA]</scope>
    <source>
        <strain evidence="2">Ena-SAMPLE-TAB-13-05-2024-13:56:06:370-140302</strain>
    </source>
</reference>
<dbReference type="RefSeq" id="WP_348711195.1">
    <property type="nucleotide sequence ID" value="NZ_CAXIXY010000003.1"/>
</dbReference>
<comment type="caution">
    <text evidence="2">The sequence shown here is derived from an EMBL/GenBank/DDBJ whole genome shotgun (WGS) entry which is preliminary data.</text>
</comment>
<dbReference type="Proteomes" id="UP001497416">
    <property type="component" value="Unassembled WGS sequence"/>
</dbReference>
<proteinExistence type="predicted"/>
<accession>A0ABM9NWN9</accession>
<evidence type="ECO:0000313" key="3">
    <source>
        <dbReference type="Proteomes" id="UP001497416"/>
    </source>
</evidence>
<evidence type="ECO:0000256" key="1">
    <source>
        <dbReference type="SAM" id="Phobius"/>
    </source>
</evidence>
<protein>
    <recommendedName>
        <fullName evidence="4">NfeD-like C-terminal domain-containing protein</fullName>
    </recommendedName>
</protein>
<keyword evidence="1" id="KW-0812">Transmembrane</keyword>